<reference evidence="3" key="1">
    <citation type="submission" date="2021-01" db="EMBL/GenBank/DDBJ databases">
        <authorList>
            <person name="Corre E."/>
            <person name="Pelletier E."/>
            <person name="Niang G."/>
            <person name="Scheremetjew M."/>
            <person name="Finn R."/>
            <person name="Kale V."/>
            <person name="Holt S."/>
            <person name="Cochrane G."/>
            <person name="Meng A."/>
            <person name="Brown T."/>
            <person name="Cohen L."/>
        </authorList>
    </citation>
    <scope>NUCLEOTIDE SEQUENCE</scope>
    <source>
        <strain evidence="3">Pop2</strain>
    </source>
</reference>
<keyword evidence="2" id="KW-0472">Membrane</keyword>
<name>A0A7S1ZLJ5_9STRA</name>
<proteinExistence type="predicted"/>
<keyword evidence="2" id="KW-0812">Transmembrane</keyword>
<dbReference type="EMBL" id="HBGN01026731">
    <property type="protein sequence ID" value="CAD9342244.1"/>
    <property type="molecule type" value="Transcribed_RNA"/>
</dbReference>
<evidence type="ECO:0000256" key="1">
    <source>
        <dbReference type="SAM" id="MobiDB-lite"/>
    </source>
</evidence>
<dbReference type="PANTHER" id="PTHR34407">
    <property type="entry name" value="EXPRESSED PROTEIN"/>
    <property type="match status" value="1"/>
</dbReference>
<keyword evidence="2" id="KW-1133">Transmembrane helix</keyword>
<protein>
    <submittedName>
        <fullName evidence="3">Uncharacterized protein</fullName>
    </submittedName>
</protein>
<dbReference type="PANTHER" id="PTHR34407:SF1">
    <property type="entry name" value="SGNH HYDROLASE-TYPE ESTERASE DOMAIN-CONTAINING PROTEIN"/>
    <property type="match status" value="1"/>
</dbReference>
<sequence>MVQVQPPRRKTNTTYCPFSSSSSRRTLSPPPTTRGKHTRKGINIFLFLCLNYAVIKLNLDYVFVEDENVGMVIQEDVPLQQQPLQTKSKNQQKTQMTMEEYKPFQTFISNTKSEFSVRYGGEESASAILSKGISSFSKEEAGIEKTAVRILRAAASKKKEFVLSFGGYSVTVGRGNHFEQSFPFVIKKILSEPLKQIGVNIVVRNAAIGGIPSFPYGWCLRNFLGEESDLISWDYGMNEGNSAEAFEAYVRHAMLMPHQPMVMMLDDKRARKNVLEKYAQDGFLVDPIAVGKGEVVKDLLGKYEEEKDRPPGLKEWDVWGAPKGSPGQSNWHPKKMEHELIGWMVAMHLLKSVEKAGEIMMNDTNWMTTYGSKDEIITKGNAHPADLPKPLTSFNSQSSATSIMHGMPLPSKEDVWTMNHVSCRTSFLPVLSGKMDSIIVSGLVSSTAEDDIMNPRGDDVYKSGWVVDVGQVERDTKKKVAKFGGLGYIDMKTALYGIPESGTLRFWLPYEGQAHDHMHHDAHEYDADHWFDSLVVCEVNEKRTSDECKVESDMTFAIGGVVSPSVTKMQDEASYLGKKICVSVKLPPGISVTKRKDVVPSEGVTLTPHAEAMLRDETGVHEEDDVGLLLDVTVTGAGVTRAKGACSISHIVWEQH</sequence>
<feature type="transmembrane region" description="Helical" evidence="2">
    <location>
        <begin position="44"/>
        <end position="64"/>
    </location>
</feature>
<evidence type="ECO:0000256" key="2">
    <source>
        <dbReference type="SAM" id="Phobius"/>
    </source>
</evidence>
<evidence type="ECO:0000313" key="3">
    <source>
        <dbReference type="EMBL" id="CAD9342244.1"/>
    </source>
</evidence>
<dbReference type="AlphaFoldDB" id="A0A7S1ZLJ5"/>
<feature type="region of interest" description="Disordered" evidence="1">
    <location>
        <begin position="313"/>
        <end position="332"/>
    </location>
</feature>
<gene>
    <name evidence="3" type="ORF">DBRI1063_LOCUS17219</name>
</gene>
<feature type="region of interest" description="Disordered" evidence="1">
    <location>
        <begin position="1"/>
        <end position="35"/>
    </location>
</feature>
<organism evidence="3">
    <name type="scientific">Ditylum brightwellii</name>
    <dbReference type="NCBI Taxonomy" id="49249"/>
    <lineage>
        <taxon>Eukaryota</taxon>
        <taxon>Sar</taxon>
        <taxon>Stramenopiles</taxon>
        <taxon>Ochrophyta</taxon>
        <taxon>Bacillariophyta</taxon>
        <taxon>Mediophyceae</taxon>
        <taxon>Lithodesmiophycidae</taxon>
        <taxon>Lithodesmiales</taxon>
        <taxon>Lithodesmiaceae</taxon>
        <taxon>Ditylum</taxon>
    </lineage>
</organism>
<accession>A0A7S1ZLJ5</accession>